<feature type="compositionally biased region" description="Basic and acidic residues" evidence="4">
    <location>
        <begin position="1"/>
        <end position="24"/>
    </location>
</feature>
<protein>
    <submittedName>
        <fullName evidence="6">LuxR C-terminal-related transcriptional regulator</fullName>
    </submittedName>
</protein>
<dbReference type="InterPro" id="IPR000792">
    <property type="entry name" value="Tscrpt_reg_LuxR_C"/>
</dbReference>
<evidence type="ECO:0000256" key="4">
    <source>
        <dbReference type="SAM" id="MobiDB-lite"/>
    </source>
</evidence>
<dbReference type="InterPro" id="IPR036388">
    <property type="entry name" value="WH-like_DNA-bd_sf"/>
</dbReference>
<dbReference type="SUPFAM" id="SSF52540">
    <property type="entry name" value="P-loop containing nucleoside triphosphate hydrolases"/>
    <property type="match status" value="1"/>
</dbReference>
<dbReference type="Gene3D" id="1.25.40.10">
    <property type="entry name" value="Tetratricopeptide repeat domain"/>
    <property type="match status" value="1"/>
</dbReference>
<evidence type="ECO:0000256" key="3">
    <source>
        <dbReference type="ARBA" id="ARBA00023163"/>
    </source>
</evidence>
<dbReference type="EMBL" id="BAAAYN010000023">
    <property type="protein sequence ID" value="GAA3388308.1"/>
    <property type="molecule type" value="Genomic_DNA"/>
</dbReference>
<reference evidence="7" key="1">
    <citation type="journal article" date="2019" name="Int. J. Syst. Evol. Microbiol.">
        <title>The Global Catalogue of Microorganisms (GCM) 10K type strain sequencing project: providing services to taxonomists for standard genome sequencing and annotation.</title>
        <authorList>
            <consortium name="The Broad Institute Genomics Platform"/>
            <consortium name="The Broad Institute Genome Sequencing Center for Infectious Disease"/>
            <person name="Wu L."/>
            <person name="Ma J."/>
        </authorList>
    </citation>
    <scope>NUCLEOTIDE SEQUENCE [LARGE SCALE GENOMIC DNA]</scope>
    <source>
        <strain evidence="7">JCM 9458</strain>
    </source>
</reference>
<dbReference type="PANTHER" id="PTHR44688:SF25">
    <property type="entry name" value="HTH LUXR-TYPE DOMAIN-CONTAINING PROTEIN"/>
    <property type="match status" value="1"/>
</dbReference>
<accession>A0ABP6SY35</accession>
<evidence type="ECO:0000313" key="6">
    <source>
        <dbReference type="EMBL" id="GAA3388308.1"/>
    </source>
</evidence>
<dbReference type="Gene3D" id="1.10.10.10">
    <property type="entry name" value="Winged helix-like DNA-binding domain superfamily/Winged helix DNA-binding domain"/>
    <property type="match status" value="1"/>
</dbReference>
<evidence type="ECO:0000256" key="2">
    <source>
        <dbReference type="ARBA" id="ARBA00023125"/>
    </source>
</evidence>
<sequence length="871" mass="93819">MRSRTSERRGAEILRYRPPEDESPRLPPVLIERERLTATIEASTRQGTTLVCAGAGWGKTVAVRAWAATTSRSVGWLTLTAADSDPDTFRSRLFAVLGRAGGVGPASAPPADCAVAAHECAATLDDFVLVLDGVDEICEPRVLEDIRALLRYPSNQLAVVLLARVEPRLSLHRERVSGELTDLRDSDLRFFDDECAQLLARHGVELTVGDARRVQRRTGGWPAGLSLAAAFLGGGSGADRRVEGFTGALPAVAAYLTHEVLSGLPASVRSFLRRTSLPDEVCAGLADALTEGSDSARLLENLEQTNALVTACGEKAGWYRYHPLLRDLLRYELSREEPGAGAEIHRRAARWYDDENDTLAAIRSAVAGAHWPFLARLLETGGGPLALAGDHTALVAALNRVPASAYLTDARLELCTVLLRYCAGDYEAVPKYTGRIRRRLAGRFEVERRSIEVTLRTLELAAATAQGNFTTRTAAATDILDRLAAVPTAQFPALLQYRSLALGSKGVGLFWTGRQDKAERYLEAARAAARIAGVQRVELDAQGHLALLAYLRGFPEEAREHAVACHELAVQTAADGSRTGQSHSPDCVAAYVALVLVESDRQNVPAARQALLAAQAARAGSDALSSVLVDVAHCVYSRLIDDVPTARTALRRIRSETLLLRTASTVARWVALVEAEIDLVDGHPERVEAQLAGRDPLTRREAICLARAEIALGDFRGAESLLARLGTTPADLAGVVDSCIREVLLGLARRRTDRMLGLPAPEAVGFGSERWLPDRPSPLIADLLTDSSSGGSIGGTAGVVVPPVDRLSEREDDVLRYLPTMLSAQEIADELHVSVNTVKAHLKSIYRKLGASRRREAVMRARGLGILGAPD</sequence>
<comment type="caution">
    <text evidence="6">The sequence shown here is derived from an EMBL/GenBank/DDBJ whole genome shotgun (WGS) entry which is preliminary data.</text>
</comment>
<dbReference type="SUPFAM" id="SSF46894">
    <property type="entry name" value="C-terminal effector domain of the bipartite response regulators"/>
    <property type="match status" value="1"/>
</dbReference>
<gene>
    <name evidence="6" type="ORF">GCM10020369_33980</name>
</gene>
<evidence type="ECO:0000313" key="7">
    <source>
        <dbReference type="Proteomes" id="UP001501676"/>
    </source>
</evidence>
<dbReference type="RefSeq" id="WP_345729088.1">
    <property type="nucleotide sequence ID" value="NZ_BAAAYN010000023.1"/>
</dbReference>
<feature type="domain" description="HTH luxR-type" evidence="5">
    <location>
        <begin position="800"/>
        <end position="865"/>
    </location>
</feature>
<dbReference type="PANTHER" id="PTHR44688">
    <property type="entry name" value="DNA-BINDING TRANSCRIPTIONAL ACTIVATOR DEVR_DOSR"/>
    <property type="match status" value="1"/>
</dbReference>
<keyword evidence="2" id="KW-0238">DNA-binding</keyword>
<dbReference type="InterPro" id="IPR011990">
    <property type="entry name" value="TPR-like_helical_dom_sf"/>
</dbReference>
<dbReference type="InterPro" id="IPR059106">
    <property type="entry name" value="WHD_MalT"/>
</dbReference>
<keyword evidence="1" id="KW-0805">Transcription regulation</keyword>
<feature type="region of interest" description="Disordered" evidence="4">
    <location>
        <begin position="1"/>
        <end position="26"/>
    </location>
</feature>
<organism evidence="6 7">
    <name type="scientific">Cryptosporangium minutisporangium</name>
    <dbReference type="NCBI Taxonomy" id="113569"/>
    <lineage>
        <taxon>Bacteria</taxon>
        <taxon>Bacillati</taxon>
        <taxon>Actinomycetota</taxon>
        <taxon>Actinomycetes</taxon>
        <taxon>Cryptosporangiales</taxon>
        <taxon>Cryptosporangiaceae</taxon>
        <taxon>Cryptosporangium</taxon>
    </lineage>
</organism>
<evidence type="ECO:0000256" key="1">
    <source>
        <dbReference type="ARBA" id="ARBA00023015"/>
    </source>
</evidence>
<evidence type="ECO:0000259" key="5">
    <source>
        <dbReference type="PROSITE" id="PS50043"/>
    </source>
</evidence>
<dbReference type="SMART" id="SM00421">
    <property type="entry name" value="HTH_LUXR"/>
    <property type="match status" value="1"/>
</dbReference>
<dbReference type="CDD" id="cd06170">
    <property type="entry name" value="LuxR_C_like"/>
    <property type="match status" value="1"/>
</dbReference>
<dbReference type="Pfam" id="PF00196">
    <property type="entry name" value="GerE"/>
    <property type="match status" value="1"/>
</dbReference>
<keyword evidence="7" id="KW-1185">Reference proteome</keyword>
<proteinExistence type="predicted"/>
<dbReference type="InterPro" id="IPR027417">
    <property type="entry name" value="P-loop_NTPase"/>
</dbReference>
<keyword evidence="3" id="KW-0804">Transcription</keyword>
<dbReference type="Pfam" id="PF25873">
    <property type="entry name" value="WHD_MalT"/>
    <property type="match status" value="1"/>
</dbReference>
<dbReference type="PRINTS" id="PR00038">
    <property type="entry name" value="HTHLUXR"/>
</dbReference>
<dbReference type="Proteomes" id="UP001501676">
    <property type="component" value="Unassembled WGS sequence"/>
</dbReference>
<dbReference type="InterPro" id="IPR016032">
    <property type="entry name" value="Sig_transdc_resp-reg_C-effctor"/>
</dbReference>
<dbReference type="PROSITE" id="PS50043">
    <property type="entry name" value="HTH_LUXR_2"/>
    <property type="match status" value="1"/>
</dbReference>
<name>A0ABP6SY35_9ACTN</name>